<protein>
    <recommendedName>
        <fullName evidence="2">Secretion system C-terminal sorting domain-containing protein</fullName>
    </recommendedName>
</protein>
<dbReference type="GO" id="GO:0004553">
    <property type="term" value="F:hydrolase activity, hydrolyzing O-glycosyl compounds"/>
    <property type="evidence" value="ECO:0007669"/>
    <property type="project" value="UniProtKB-ARBA"/>
</dbReference>
<evidence type="ECO:0000313" key="3">
    <source>
        <dbReference type="EMBL" id="PKR81341.1"/>
    </source>
</evidence>
<name>A0A2I0R435_9FLAO</name>
<evidence type="ECO:0000259" key="2">
    <source>
        <dbReference type="Pfam" id="PF18962"/>
    </source>
</evidence>
<gene>
    <name evidence="3" type="ORF">CW751_04605</name>
</gene>
<dbReference type="SUPFAM" id="SSF49899">
    <property type="entry name" value="Concanavalin A-like lectins/glucanases"/>
    <property type="match status" value="1"/>
</dbReference>
<dbReference type="InterPro" id="IPR032675">
    <property type="entry name" value="LRR_dom_sf"/>
</dbReference>
<dbReference type="Gene3D" id="2.60.120.200">
    <property type="match status" value="1"/>
</dbReference>
<keyword evidence="4" id="KW-1185">Reference proteome</keyword>
<dbReference type="Gene3D" id="3.80.10.10">
    <property type="entry name" value="Ribonuclease Inhibitor"/>
    <property type="match status" value="1"/>
</dbReference>
<proteinExistence type="predicted"/>
<dbReference type="NCBIfam" id="TIGR04183">
    <property type="entry name" value="Por_Secre_tail"/>
    <property type="match status" value="1"/>
</dbReference>
<dbReference type="Proteomes" id="UP000236654">
    <property type="component" value="Unassembled WGS sequence"/>
</dbReference>
<dbReference type="Pfam" id="PF18962">
    <property type="entry name" value="Por_Secre_tail"/>
    <property type="match status" value="1"/>
</dbReference>
<accession>A0A2I0R435</accession>
<dbReference type="InterPro" id="IPR026444">
    <property type="entry name" value="Secre_tail"/>
</dbReference>
<evidence type="ECO:0000256" key="1">
    <source>
        <dbReference type="ARBA" id="ARBA00022729"/>
    </source>
</evidence>
<dbReference type="Gene3D" id="2.60.40.3080">
    <property type="match status" value="1"/>
</dbReference>
<evidence type="ECO:0000313" key="4">
    <source>
        <dbReference type="Proteomes" id="UP000236654"/>
    </source>
</evidence>
<sequence length="499" mass="53859">MKKTILILSAVGLSLLGKELNAQQIPTQDLVVEYKFDTGNFIETSGSSYNAGGITPSHTASFVPGIEQGTSAISPDGASLSNVGNITFSGNVKEYVVSFWFKANQGTGDFQLLELKDPGSSNGLTIDVLNFSNNTSALTVNQVSQGTSPTGTYNSFASYLDNEWHHLAVKLVYWTTGGKYYLRAYLDDIEIIDNQNVVSLSNVWVFGGLDIYLPSQTTGNGTSQDLKIDNFRFYEFPIDQADITALYNEKNTSSCANIVNIPDANFKTALLEHGTTITGAGISPIDTDGDGEICETEAQAYTGNIQIPSQGISDLTGIEAFTALTVLNCSSNQLTNLDVSANTALLTLNCTFNQLTSLNVANGNNNNMTMMTAFNNPNLTCIQHDTGYTPTPWVQGEGWLKDATASWSENCGTAGIEDFDSALNISIYPNPTNGDFTINLGETIQSLTIYITDITGKEVYSNGYKSTQKVNLNLNDAPGVYFVTIEADGVQSKYKLIKK</sequence>
<dbReference type="SUPFAM" id="SSF52058">
    <property type="entry name" value="L domain-like"/>
    <property type="match status" value="1"/>
</dbReference>
<keyword evidence="1" id="KW-0732">Signal</keyword>
<feature type="domain" description="Secretion system C-terminal sorting" evidence="2">
    <location>
        <begin position="427"/>
        <end position="497"/>
    </location>
</feature>
<dbReference type="InterPro" id="IPR013320">
    <property type="entry name" value="ConA-like_dom_sf"/>
</dbReference>
<dbReference type="OrthoDB" id="8901262at2"/>
<organism evidence="3 4">
    <name type="scientific">Brumimicrobium salinarum</name>
    <dbReference type="NCBI Taxonomy" id="2058658"/>
    <lineage>
        <taxon>Bacteria</taxon>
        <taxon>Pseudomonadati</taxon>
        <taxon>Bacteroidota</taxon>
        <taxon>Flavobacteriia</taxon>
        <taxon>Flavobacteriales</taxon>
        <taxon>Crocinitomicaceae</taxon>
        <taxon>Brumimicrobium</taxon>
    </lineage>
</organism>
<dbReference type="AlphaFoldDB" id="A0A2I0R435"/>
<dbReference type="RefSeq" id="WP_101333822.1">
    <property type="nucleotide sequence ID" value="NZ_PJNI01000003.1"/>
</dbReference>
<reference evidence="3 4" key="1">
    <citation type="submission" date="2017-12" db="EMBL/GenBank/DDBJ databases">
        <title>The draft genome sequence of Brumimicrobium saltpan LHR20.</title>
        <authorList>
            <person name="Do Z.-J."/>
            <person name="Luo H.-R."/>
        </authorList>
    </citation>
    <scope>NUCLEOTIDE SEQUENCE [LARGE SCALE GENOMIC DNA]</scope>
    <source>
        <strain evidence="3 4">LHR20</strain>
    </source>
</reference>
<dbReference type="EMBL" id="PJNI01000003">
    <property type="protein sequence ID" value="PKR81341.1"/>
    <property type="molecule type" value="Genomic_DNA"/>
</dbReference>
<dbReference type="GO" id="GO:0005975">
    <property type="term" value="P:carbohydrate metabolic process"/>
    <property type="evidence" value="ECO:0007669"/>
    <property type="project" value="UniProtKB-ARBA"/>
</dbReference>
<comment type="caution">
    <text evidence="3">The sequence shown here is derived from an EMBL/GenBank/DDBJ whole genome shotgun (WGS) entry which is preliminary data.</text>
</comment>